<sequence>MILASAPVLHSPLEQETTQFFRDCVGRWHSKRRYHTLKSGLTQDVICTMEIEFLEAQSSDLLHLAHRHNLRPDQAFVAGVRISWESQYVDDVSGSPQATPSPQSDPSPPSVDASASLQKGHGKTSGGSSIFGVRGNFLYRDRGFATPDPVVSGYSLSDRTLLIATAYDGSSFSEECKLIGSHYRTRQTIISRNNTEQVIGQYVETRLTATLNQL</sequence>
<dbReference type="eggNOG" id="ENOG5030ATU">
    <property type="taxonomic scope" value="Bacteria"/>
</dbReference>
<dbReference type="Pfam" id="PF09367">
    <property type="entry name" value="CpeS"/>
    <property type="match status" value="2"/>
</dbReference>
<dbReference type="GO" id="GO:0017006">
    <property type="term" value="P:protein-tetrapyrrole linkage"/>
    <property type="evidence" value="ECO:0007669"/>
    <property type="project" value="UniProtKB-UniRule"/>
</dbReference>
<evidence type="ECO:0000256" key="2">
    <source>
        <dbReference type="ARBA" id="ARBA00023239"/>
    </source>
</evidence>
<evidence type="ECO:0000256" key="4">
    <source>
        <dbReference type="SAM" id="MobiDB-lite"/>
    </source>
</evidence>
<dbReference type="EC" id="4.-.-.-" evidence="3"/>
<keyword evidence="6" id="KW-1185">Reference proteome</keyword>
<dbReference type="CDD" id="cd16339">
    <property type="entry name" value="CpcS"/>
    <property type="match status" value="1"/>
</dbReference>
<dbReference type="AlphaFoldDB" id="A0A0M2Q2R0"/>
<comment type="caution">
    <text evidence="5">The sequence shown here is derived from an EMBL/GenBank/DDBJ whole genome shotgun (WGS) entry which is preliminary data.</text>
</comment>
<comment type="similarity">
    <text evidence="1 3">Belongs to the CpcS/CpeS biliprotein lyase family.</text>
</comment>
<dbReference type="Gene3D" id="2.40.128.20">
    <property type="match status" value="1"/>
</dbReference>
<dbReference type="RefSeq" id="WP_017714299.1">
    <property type="nucleotide sequence ID" value="NZ_KB235941.1"/>
</dbReference>
<gene>
    <name evidence="3" type="primary">cpcS</name>
    <name evidence="5" type="ORF">PROH_04420</name>
</gene>
<keyword evidence="2 3" id="KW-0456">Lyase</keyword>
<dbReference type="InterPro" id="IPR012674">
    <property type="entry name" value="Calycin"/>
</dbReference>
<accession>A0A0M2Q2R0</accession>
<feature type="region of interest" description="Disordered" evidence="4">
    <location>
        <begin position="91"/>
        <end position="128"/>
    </location>
</feature>
<dbReference type="GO" id="GO:0016829">
    <property type="term" value="F:lyase activity"/>
    <property type="evidence" value="ECO:0007669"/>
    <property type="project" value="UniProtKB-KW"/>
</dbReference>
<protein>
    <recommendedName>
        <fullName evidence="3">Chromophore lyase CpcS/CpeS</fullName>
        <ecNumber evidence="3">4.-.-.-</ecNumber>
    </recommendedName>
</protein>
<dbReference type="InterPro" id="IPR018536">
    <property type="entry name" value="CpcS/CpeS"/>
</dbReference>
<evidence type="ECO:0000313" key="5">
    <source>
        <dbReference type="EMBL" id="KKJ01548.1"/>
    </source>
</evidence>
<evidence type="ECO:0000256" key="3">
    <source>
        <dbReference type="HAMAP-Rule" id="MF_01459"/>
    </source>
</evidence>
<reference evidence="5" key="1">
    <citation type="submission" date="2012-04" db="EMBL/GenBank/DDBJ databases">
        <authorList>
            <person name="Borisov I.G."/>
            <person name="Ivanikova N.V."/>
            <person name="Pinevich A.V."/>
        </authorList>
    </citation>
    <scope>NUCLEOTIDE SEQUENCE [LARGE SCALE GENOMIC DNA]</scope>
    <source>
        <strain evidence="5">CALU 1027</strain>
    </source>
</reference>
<evidence type="ECO:0000313" key="6">
    <source>
        <dbReference type="Proteomes" id="UP000034681"/>
    </source>
</evidence>
<dbReference type="HAMAP" id="MF_01459">
    <property type="entry name" value="Chrphore_lyase_CpxS"/>
    <property type="match status" value="1"/>
</dbReference>
<evidence type="ECO:0000256" key="1">
    <source>
        <dbReference type="ARBA" id="ARBA00010681"/>
    </source>
</evidence>
<name>A0A0M2Q2R0_PROHO</name>
<organism evidence="5 6">
    <name type="scientific">Prochlorothrix hollandica PCC 9006 = CALU 1027</name>
    <dbReference type="NCBI Taxonomy" id="317619"/>
    <lineage>
        <taxon>Bacteria</taxon>
        <taxon>Bacillati</taxon>
        <taxon>Cyanobacteriota</taxon>
        <taxon>Cyanophyceae</taxon>
        <taxon>Prochlorotrichales</taxon>
        <taxon>Prochlorotrichaceae</taxon>
        <taxon>Prochlorothrix</taxon>
    </lineage>
</organism>
<dbReference type="EMBL" id="AJTX02000002">
    <property type="protein sequence ID" value="KKJ01548.1"/>
    <property type="molecule type" value="Genomic_DNA"/>
</dbReference>
<dbReference type="STRING" id="317619.GCA_000332315_04165"/>
<dbReference type="Proteomes" id="UP000034681">
    <property type="component" value="Unassembled WGS sequence"/>
</dbReference>
<dbReference type="OrthoDB" id="484684at2"/>
<comment type="function">
    <text evidence="3">Covalently attaches a chromophore to Cys residue(s) of phycobiliproteins.</text>
</comment>
<proteinExistence type="inferred from homology"/>